<proteinExistence type="predicted"/>
<dbReference type="PROSITE" id="PS50893">
    <property type="entry name" value="ABC_TRANSPORTER_2"/>
    <property type="match status" value="1"/>
</dbReference>
<keyword evidence="1" id="KW-0813">Transport</keyword>
<dbReference type="Proteomes" id="UP000182521">
    <property type="component" value="Chromosome"/>
</dbReference>
<name>A0A1J0KS81_9GAMM</name>
<keyword evidence="2" id="KW-0547">Nucleotide-binding</keyword>
<dbReference type="STRING" id="1542390.KX01_119"/>
<dbReference type="InterPro" id="IPR003439">
    <property type="entry name" value="ABC_transporter-like_ATP-bd"/>
</dbReference>
<dbReference type="GO" id="GO:0005524">
    <property type="term" value="F:ATP binding"/>
    <property type="evidence" value="ECO:0007669"/>
    <property type="project" value="UniProtKB-KW"/>
</dbReference>
<feature type="domain" description="ABC transporter" evidence="4">
    <location>
        <begin position="5"/>
        <end position="242"/>
    </location>
</feature>
<evidence type="ECO:0000256" key="2">
    <source>
        <dbReference type="ARBA" id="ARBA00022741"/>
    </source>
</evidence>
<organism evidence="5 6">
    <name type="scientific">Francisella frigiditurris</name>
    <dbReference type="NCBI Taxonomy" id="1542390"/>
    <lineage>
        <taxon>Bacteria</taxon>
        <taxon>Pseudomonadati</taxon>
        <taxon>Pseudomonadota</taxon>
        <taxon>Gammaproteobacteria</taxon>
        <taxon>Thiotrichales</taxon>
        <taxon>Francisellaceae</taxon>
        <taxon>Francisella</taxon>
    </lineage>
</organism>
<dbReference type="GO" id="GO:0016887">
    <property type="term" value="F:ATP hydrolysis activity"/>
    <property type="evidence" value="ECO:0007669"/>
    <property type="project" value="InterPro"/>
</dbReference>
<dbReference type="Pfam" id="PF00005">
    <property type="entry name" value="ABC_tran"/>
    <property type="match status" value="1"/>
</dbReference>
<evidence type="ECO:0000313" key="5">
    <source>
        <dbReference type="EMBL" id="APC96539.1"/>
    </source>
</evidence>
<keyword evidence="6" id="KW-1185">Reference proteome</keyword>
<dbReference type="PANTHER" id="PTHR43023:SF6">
    <property type="entry name" value="INTERMEMBRANE PHOSPHOLIPID TRANSPORT SYSTEM ATP-BINDING PROTEIN MLAF"/>
    <property type="match status" value="1"/>
</dbReference>
<evidence type="ECO:0000259" key="4">
    <source>
        <dbReference type="PROSITE" id="PS50893"/>
    </source>
</evidence>
<dbReference type="InterPro" id="IPR027417">
    <property type="entry name" value="P-loop_NTPase"/>
</dbReference>
<protein>
    <recommendedName>
        <fullName evidence="4">ABC transporter domain-containing protein</fullName>
    </recommendedName>
</protein>
<dbReference type="AlphaFoldDB" id="A0A1J0KS81"/>
<evidence type="ECO:0000256" key="3">
    <source>
        <dbReference type="ARBA" id="ARBA00022840"/>
    </source>
</evidence>
<keyword evidence="3" id="KW-0067">ATP-binding</keyword>
<gene>
    <name evidence="5" type="ORF">KX01_119</name>
</gene>
<dbReference type="RefSeq" id="WP_071663148.1">
    <property type="nucleotide sequence ID" value="NZ_CP009654.1"/>
</dbReference>
<dbReference type="KEGG" id="frc:KX01_119"/>
<evidence type="ECO:0000256" key="1">
    <source>
        <dbReference type="ARBA" id="ARBA00022448"/>
    </source>
</evidence>
<dbReference type="InterPro" id="IPR017871">
    <property type="entry name" value="ABC_transporter-like_CS"/>
</dbReference>
<dbReference type="SUPFAM" id="SSF52540">
    <property type="entry name" value="P-loop containing nucleoside triphosphate hydrolases"/>
    <property type="match status" value="1"/>
</dbReference>
<dbReference type="EMBL" id="CP009654">
    <property type="protein sequence ID" value="APC96539.1"/>
    <property type="molecule type" value="Genomic_DNA"/>
</dbReference>
<sequence>MSENIEFKDVSFYRGERCIYDNVSFIIQKGKITSILGPSGAGKTTLLQLIAGLIKPKNGSINYRNHALTYKTKEKELKNIRKQMGFLFQSGALFTHLNIYDNIAFPLRKNTSLDENLIKNIVLMKLEAVGLLDTAEMMPNELSGGMARRAALARSIAMDPKIMLYDEPFTGQDPASFNTLLKLIKTLNQSLNITSIIVSHDIEEALDISDNVIIVANKKILACDSVENIKNSNDIAIQSFLKGEYKESKQPNNETFSSIKNKLLEI</sequence>
<dbReference type="SMART" id="SM00382">
    <property type="entry name" value="AAA"/>
    <property type="match status" value="1"/>
</dbReference>
<dbReference type="OrthoDB" id="9802264at2"/>
<dbReference type="Gene3D" id="3.40.50.300">
    <property type="entry name" value="P-loop containing nucleotide triphosphate hydrolases"/>
    <property type="match status" value="1"/>
</dbReference>
<dbReference type="PROSITE" id="PS00211">
    <property type="entry name" value="ABC_TRANSPORTER_1"/>
    <property type="match status" value="1"/>
</dbReference>
<accession>A0A1J0KS81</accession>
<reference evidence="6" key="1">
    <citation type="submission" date="2014-10" db="EMBL/GenBank/DDBJ databases">
        <authorList>
            <person name="Kuske C.R."/>
            <person name="Challacombe J.F."/>
            <person name="Daligault H.E."/>
            <person name="Davenport K.W."/>
            <person name="Johnson S.L."/>
            <person name="Siddaramappa S."/>
            <person name="Petersen J.M."/>
        </authorList>
    </citation>
    <scope>NUCLEOTIDE SEQUENCE [LARGE SCALE GENOMIC DNA]</scope>
    <source>
        <strain evidence="6">CA97-1460</strain>
    </source>
</reference>
<evidence type="ECO:0000313" key="6">
    <source>
        <dbReference type="Proteomes" id="UP000182521"/>
    </source>
</evidence>
<dbReference type="PANTHER" id="PTHR43023">
    <property type="entry name" value="PROTEIN TRIGALACTOSYLDIACYLGLYCEROL 3, CHLOROPLASTIC"/>
    <property type="match status" value="1"/>
</dbReference>
<dbReference type="InterPro" id="IPR003593">
    <property type="entry name" value="AAA+_ATPase"/>
</dbReference>